<reference evidence="1 2" key="1">
    <citation type="journal article" date="2016" name="Antonie Van Leeuwenhoek">
        <title>Nocardia donostiensis sp. nov., isolated from human respiratory specimens.</title>
        <authorList>
            <person name="Ercibengoa M."/>
            <person name="Bell M."/>
            <person name="Marimon J.M."/>
            <person name="Humrighouse B."/>
            <person name="Klenk H.P."/>
            <person name="Potter G."/>
            <person name="Perez-Trallero E."/>
        </authorList>
    </citation>
    <scope>NUCLEOTIDE SEQUENCE [LARGE SCALE GENOMIC DNA]</scope>
    <source>
        <strain evidence="1 2">X1655</strain>
    </source>
</reference>
<keyword evidence="2" id="KW-1185">Reference proteome</keyword>
<gene>
    <name evidence="1" type="ORF">B0T46_21895</name>
</gene>
<dbReference type="RefSeq" id="WP_077120433.1">
    <property type="nucleotide sequence ID" value="NZ_LOKT01000024.1"/>
</dbReference>
<protein>
    <submittedName>
        <fullName evidence="1">Uncharacterized protein</fullName>
    </submittedName>
</protein>
<comment type="caution">
    <text evidence="1">The sequence shown here is derived from an EMBL/GenBank/DDBJ whole genome shotgun (WGS) entry which is preliminary data.</text>
</comment>
<sequence length="71" mass="7313">MADKNTETLAAAVPGATEAVGLAGPPASTPLRRVAGRLQSVLPRGWCVEVVDGPERGRGSQPILRVLVPAE</sequence>
<name>A0A1W0AQK9_9NOCA</name>
<dbReference type="OrthoDB" id="4562583at2"/>
<dbReference type="AlphaFoldDB" id="A0A1W0AQK9"/>
<proteinExistence type="predicted"/>
<dbReference type="EMBL" id="MUMY01000022">
    <property type="protein sequence ID" value="ONM46580.1"/>
    <property type="molecule type" value="Genomic_DNA"/>
</dbReference>
<organism evidence="1 2">
    <name type="scientific">Nocardia donostiensis</name>
    <dbReference type="NCBI Taxonomy" id="1538463"/>
    <lineage>
        <taxon>Bacteria</taxon>
        <taxon>Bacillati</taxon>
        <taxon>Actinomycetota</taxon>
        <taxon>Actinomycetes</taxon>
        <taxon>Mycobacteriales</taxon>
        <taxon>Nocardiaceae</taxon>
        <taxon>Nocardia</taxon>
    </lineage>
</organism>
<evidence type="ECO:0000313" key="2">
    <source>
        <dbReference type="Proteomes" id="UP000188836"/>
    </source>
</evidence>
<dbReference type="Proteomes" id="UP000188836">
    <property type="component" value="Unassembled WGS sequence"/>
</dbReference>
<evidence type="ECO:0000313" key="1">
    <source>
        <dbReference type="EMBL" id="ONM46580.1"/>
    </source>
</evidence>
<accession>A0A1W0AQK9</accession>